<dbReference type="EMBL" id="JAUIQD010000008">
    <property type="protein sequence ID" value="KAK3341525.1"/>
    <property type="molecule type" value="Genomic_DNA"/>
</dbReference>
<name>A0AAJ0H6G2_9PEZI</name>
<keyword evidence="2" id="KW-1185">Reference proteome</keyword>
<evidence type="ECO:0000313" key="2">
    <source>
        <dbReference type="Proteomes" id="UP001275084"/>
    </source>
</evidence>
<comment type="caution">
    <text evidence="1">The sequence shown here is derived from an EMBL/GenBank/DDBJ whole genome shotgun (WGS) entry which is preliminary data.</text>
</comment>
<dbReference type="AlphaFoldDB" id="A0AAJ0H6G2"/>
<organism evidence="1 2">
    <name type="scientific">Lasiosphaeria hispida</name>
    <dbReference type="NCBI Taxonomy" id="260671"/>
    <lineage>
        <taxon>Eukaryota</taxon>
        <taxon>Fungi</taxon>
        <taxon>Dikarya</taxon>
        <taxon>Ascomycota</taxon>
        <taxon>Pezizomycotina</taxon>
        <taxon>Sordariomycetes</taxon>
        <taxon>Sordariomycetidae</taxon>
        <taxon>Sordariales</taxon>
        <taxon>Lasiosphaeriaceae</taxon>
        <taxon>Lasiosphaeria</taxon>
    </lineage>
</organism>
<reference evidence="1" key="2">
    <citation type="submission" date="2023-06" db="EMBL/GenBank/DDBJ databases">
        <authorList>
            <consortium name="Lawrence Berkeley National Laboratory"/>
            <person name="Haridas S."/>
            <person name="Hensen N."/>
            <person name="Bonometti L."/>
            <person name="Westerberg I."/>
            <person name="Brannstrom I.O."/>
            <person name="Guillou S."/>
            <person name="Cros-Aarteil S."/>
            <person name="Calhoun S."/>
            <person name="Kuo A."/>
            <person name="Mondo S."/>
            <person name="Pangilinan J."/>
            <person name="Riley R."/>
            <person name="Labutti K."/>
            <person name="Andreopoulos B."/>
            <person name="Lipzen A."/>
            <person name="Chen C."/>
            <person name="Yanf M."/>
            <person name="Daum C."/>
            <person name="Ng V."/>
            <person name="Clum A."/>
            <person name="Steindorff A."/>
            <person name="Ohm R."/>
            <person name="Martin F."/>
            <person name="Silar P."/>
            <person name="Natvig D."/>
            <person name="Lalanne C."/>
            <person name="Gautier V."/>
            <person name="Ament-Velasquez S.L."/>
            <person name="Kruys A."/>
            <person name="Hutchinson M.I."/>
            <person name="Powell A.J."/>
            <person name="Barry K."/>
            <person name="Miller A.N."/>
            <person name="Grigoriev I.V."/>
            <person name="Debuchy R."/>
            <person name="Gladieux P."/>
            <person name="Thoren M.H."/>
            <person name="Johannesson H."/>
        </authorList>
    </citation>
    <scope>NUCLEOTIDE SEQUENCE</scope>
    <source>
        <strain evidence="1">CBS 955.72</strain>
    </source>
</reference>
<gene>
    <name evidence="1" type="ORF">B0T25DRAFT_558542</name>
</gene>
<proteinExistence type="predicted"/>
<evidence type="ECO:0000313" key="1">
    <source>
        <dbReference type="EMBL" id="KAK3341525.1"/>
    </source>
</evidence>
<reference evidence="1" key="1">
    <citation type="journal article" date="2023" name="Mol. Phylogenet. Evol.">
        <title>Genome-scale phylogeny and comparative genomics of the fungal order Sordariales.</title>
        <authorList>
            <person name="Hensen N."/>
            <person name="Bonometti L."/>
            <person name="Westerberg I."/>
            <person name="Brannstrom I.O."/>
            <person name="Guillou S."/>
            <person name="Cros-Aarteil S."/>
            <person name="Calhoun S."/>
            <person name="Haridas S."/>
            <person name="Kuo A."/>
            <person name="Mondo S."/>
            <person name="Pangilinan J."/>
            <person name="Riley R."/>
            <person name="LaButti K."/>
            <person name="Andreopoulos B."/>
            <person name="Lipzen A."/>
            <person name="Chen C."/>
            <person name="Yan M."/>
            <person name="Daum C."/>
            <person name="Ng V."/>
            <person name="Clum A."/>
            <person name="Steindorff A."/>
            <person name="Ohm R.A."/>
            <person name="Martin F."/>
            <person name="Silar P."/>
            <person name="Natvig D.O."/>
            <person name="Lalanne C."/>
            <person name="Gautier V."/>
            <person name="Ament-Velasquez S.L."/>
            <person name="Kruys A."/>
            <person name="Hutchinson M.I."/>
            <person name="Powell A.J."/>
            <person name="Barry K."/>
            <person name="Miller A.N."/>
            <person name="Grigoriev I.V."/>
            <person name="Debuchy R."/>
            <person name="Gladieux P."/>
            <person name="Hiltunen Thoren M."/>
            <person name="Johannesson H."/>
        </authorList>
    </citation>
    <scope>NUCLEOTIDE SEQUENCE</scope>
    <source>
        <strain evidence="1">CBS 955.72</strain>
    </source>
</reference>
<protein>
    <submittedName>
        <fullName evidence="1">Uncharacterized protein</fullName>
    </submittedName>
</protein>
<accession>A0AAJ0H6G2</accession>
<dbReference type="Proteomes" id="UP001275084">
    <property type="component" value="Unassembled WGS sequence"/>
</dbReference>
<sequence length="222" mass="23609">MKKEKPAISQISRPAARNGMGTQMGIEIPFAREQNKQVGNGGEGQAVFYRILKLTPDLPVLACLRQGGVGGCMVDLHASRAAGVFLRGPALLRQLATANTLAHGVKLAIANETTLEAVPETQHSRAARAKSRSGGSLLGSIAESQVLGCSPGTCLARGGPLWRPWTNRGESGEGMKHRRALARLTTQCALLVIGQWDPPSTRQTPVGGQRQAPALHLPFWRG</sequence>